<feature type="domain" description="Flavodoxin-like" evidence="1">
    <location>
        <begin position="3"/>
        <end position="157"/>
    </location>
</feature>
<dbReference type="OrthoDB" id="9806505at2"/>
<keyword evidence="3" id="KW-1185">Reference proteome</keyword>
<dbReference type="AlphaFoldDB" id="A0A1W1X4C2"/>
<protein>
    <submittedName>
        <fullName evidence="2">Flavodoxin</fullName>
    </submittedName>
</protein>
<dbReference type="GO" id="GO:0016651">
    <property type="term" value="F:oxidoreductase activity, acting on NAD(P)H"/>
    <property type="evidence" value="ECO:0007669"/>
    <property type="project" value="UniProtKB-ARBA"/>
</dbReference>
<accession>A0A1W1X4C2</accession>
<dbReference type="Gene3D" id="3.40.50.360">
    <property type="match status" value="1"/>
</dbReference>
<gene>
    <name evidence="2" type="ORF">SAMN02745134_00628</name>
</gene>
<evidence type="ECO:0000313" key="2">
    <source>
        <dbReference type="EMBL" id="SMC18680.1"/>
    </source>
</evidence>
<dbReference type="NCBIfam" id="NF005501">
    <property type="entry name" value="PRK07116.1"/>
    <property type="match status" value="1"/>
</dbReference>
<dbReference type="GO" id="GO:0010181">
    <property type="term" value="F:FMN binding"/>
    <property type="evidence" value="ECO:0007669"/>
    <property type="project" value="InterPro"/>
</dbReference>
<dbReference type="EMBL" id="FWXH01000002">
    <property type="protein sequence ID" value="SMC18680.1"/>
    <property type="molecule type" value="Genomic_DNA"/>
</dbReference>
<dbReference type="InterPro" id="IPR029039">
    <property type="entry name" value="Flavoprotein-like_sf"/>
</dbReference>
<dbReference type="Pfam" id="PF12682">
    <property type="entry name" value="Flavodoxin_4"/>
    <property type="match status" value="1"/>
</dbReference>
<reference evidence="2 3" key="1">
    <citation type="submission" date="2017-04" db="EMBL/GenBank/DDBJ databases">
        <authorList>
            <person name="Afonso C.L."/>
            <person name="Miller P.J."/>
            <person name="Scott M.A."/>
            <person name="Spackman E."/>
            <person name="Goraichik I."/>
            <person name="Dimitrov K.M."/>
            <person name="Suarez D.L."/>
            <person name="Swayne D.E."/>
        </authorList>
    </citation>
    <scope>NUCLEOTIDE SEQUENCE [LARGE SCALE GENOMIC DNA]</scope>
    <source>
        <strain evidence="2 3">DSM 12555</strain>
    </source>
</reference>
<dbReference type="PANTHER" id="PTHR39201:SF1">
    <property type="entry name" value="FLAVODOXIN-LIKE DOMAIN-CONTAINING PROTEIN"/>
    <property type="match status" value="1"/>
</dbReference>
<proteinExistence type="predicted"/>
<dbReference type="PANTHER" id="PTHR39201">
    <property type="entry name" value="EXPORTED PROTEIN-RELATED"/>
    <property type="match status" value="1"/>
</dbReference>
<name>A0A1W1X4C2_9CLOT</name>
<dbReference type="STRING" id="1121291.SAMN02745134_00628"/>
<dbReference type="Proteomes" id="UP000192468">
    <property type="component" value="Unassembled WGS sequence"/>
</dbReference>
<sequence>MSKKLVAYFSASGVTARIANTLANALAADLYEIKPEIPYTQADLNWLDKTSRTSVEMADKASRPAITDKNVDIENYDTIFIGFQIWWYVAPTIINTFLESHDFSGKTIILFATSGDSGFGKTIERLKGSVAADTIIKEGILLNGRESKEALSVWIESLKEKY</sequence>
<organism evidence="2 3">
    <name type="scientific">Clostridium acidisoli DSM 12555</name>
    <dbReference type="NCBI Taxonomy" id="1121291"/>
    <lineage>
        <taxon>Bacteria</taxon>
        <taxon>Bacillati</taxon>
        <taxon>Bacillota</taxon>
        <taxon>Clostridia</taxon>
        <taxon>Eubacteriales</taxon>
        <taxon>Clostridiaceae</taxon>
        <taxon>Clostridium</taxon>
    </lineage>
</organism>
<dbReference type="InterPro" id="IPR008254">
    <property type="entry name" value="Flavodoxin/NO_synth"/>
</dbReference>
<dbReference type="SUPFAM" id="SSF52218">
    <property type="entry name" value="Flavoproteins"/>
    <property type="match status" value="1"/>
</dbReference>
<evidence type="ECO:0000259" key="1">
    <source>
        <dbReference type="Pfam" id="PF12682"/>
    </source>
</evidence>
<evidence type="ECO:0000313" key="3">
    <source>
        <dbReference type="Proteomes" id="UP000192468"/>
    </source>
</evidence>
<dbReference type="RefSeq" id="WP_084113809.1">
    <property type="nucleotide sequence ID" value="NZ_FWXH01000002.1"/>
</dbReference>